<dbReference type="InterPro" id="IPR039422">
    <property type="entry name" value="MarR/SlyA-like"/>
</dbReference>
<comment type="caution">
    <text evidence="6">The sequence shown here is derived from an EMBL/GenBank/DDBJ whole genome shotgun (WGS) entry which is preliminary data.</text>
</comment>
<gene>
    <name evidence="6" type="ORF">SRB5_01450</name>
</gene>
<keyword evidence="1" id="KW-0805">Transcription regulation</keyword>
<protein>
    <recommendedName>
        <fullName evidence="5">HTH marR-type domain-containing protein</fullName>
    </recommendedName>
</protein>
<evidence type="ECO:0000256" key="3">
    <source>
        <dbReference type="ARBA" id="ARBA00023163"/>
    </source>
</evidence>
<reference evidence="6 7" key="1">
    <citation type="submission" date="2019-10" db="EMBL/GenBank/DDBJ databases">
        <title>Streptomyces smaragdinus sp. nov. and Streptomyces fabii sp. nov., isolated from the gut of fungus growing-termite Macrotermes natalensis.</title>
        <authorList>
            <person name="Schwitalla J."/>
            <person name="Benndorf R."/>
            <person name="Martin K."/>
            <person name="De Beer W."/>
            <person name="Kaster A.-K."/>
            <person name="Vollmers J."/>
            <person name="Poulsen M."/>
            <person name="Beemelmanns C."/>
        </authorList>
    </citation>
    <scope>NUCLEOTIDE SEQUENCE [LARGE SCALE GENOMIC DNA]</scope>
    <source>
        <strain evidence="6 7">RB5</strain>
    </source>
</reference>
<evidence type="ECO:0000259" key="5">
    <source>
        <dbReference type="PROSITE" id="PS50995"/>
    </source>
</evidence>
<proteinExistence type="predicted"/>
<dbReference type="PROSITE" id="PS50995">
    <property type="entry name" value="HTH_MARR_2"/>
    <property type="match status" value="1"/>
</dbReference>
<evidence type="ECO:0000313" key="6">
    <source>
        <dbReference type="EMBL" id="MQY10041.1"/>
    </source>
</evidence>
<sequence length="159" mass="17408">MAGNALYEELLDQLGTIGPVRRELGRIVPAGCSAGCATVLSLLGRHGTVSIGRLTELLGINVSVTSRYVAQLATLGWVDRSLDPADRRSRIVRLTPKGRTRYAEMSDRRSRELAARLSDWSEADVRRLAGLLSRLRADFDGPHTGPPRGARRTTSDRTK</sequence>
<feature type="domain" description="HTH marR-type" evidence="5">
    <location>
        <begin position="1"/>
        <end position="137"/>
    </location>
</feature>
<keyword evidence="2" id="KW-0238">DNA-binding</keyword>
<dbReference type="Pfam" id="PF12802">
    <property type="entry name" value="MarR_2"/>
    <property type="match status" value="1"/>
</dbReference>
<evidence type="ECO:0000256" key="1">
    <source>
        <dbReference type="ARBA" id="ARBA00023015"/>
    </source>
</evidence>
<evidence type="ECO:0000256" key="2">
    <source>
        <dbReference type="ARBA" id="ARBA00023125"/>
    </source>
</evidence>
<dbReference type="Proteomes" id="UP000466345">
    <property type="component" value="Unassembled WGS sequence"/>
</dbReference>
<dbReference type="GO" id="GO:0003700">
    <property type="term" value="F:DNA-binding transcription factor activity"/>
    <property type="evidence" value="ECO:0007669"/>
    <property type="project" value="InterPro"/>
</dbReference>
<dbReference type="SUPFAM" id="SSF46785">
    <property type="entry name" value="Winged helix' DNA-binding domain"/>
    <property type="match status" value="1"/>
</dbReference>
<dbReference type="InterPro" id="IPR036388">
    <property type="entry name" value="WH-like_DNA-bd_sf"/>
</dbReference>
<keyword evidence="3" id="KW-0804">Transcription</keyword>
<dbReference type="SMART" id="SM00347">
    <property type="entry name" value="HTH_MARR"/>
    <property type="match status" value="1"/>
</dbReference>
<dbReference type="GO" id="GO:0006950">
    <property type="term" value="P:response to stress"/>
    <property type="evidence" value="ECO:0007669"/>
    <property type="project" value="TreeGrafter"/>
</dbReference>
<name>A0A7K0C9B0_9ACTN</name>
<accession>A0A7K0C9B0</accession>
<dbReference type="InterPro" id="IPR000835">
    <property type="entry name" value="HTH_MarR-typ"/>
</dbReference>
<dbReference type="PROSITE" id="PS01117">
    <property type="entry name" value="HTH_MARR_1"/>
    <property type="match status" value="1"/>
</dbReference>
<dbReference type="Gene3D" id="1.10.10.10">
    <property type="entry name" value="Winged helix-like DNA-binding domain superfamily/Winged helix DNA-binding domain"/>
    <property type="match status" value="1"/>
</dbReference>
<dbReference type="PANTHER" id="PTHR33164">
    <property type="entry name" value="TRANSCRIPTIONAL REGULATOR, MARR FAMILY"/>
    <property type="match status" value="1"/>
</dbReference>
<dbReference type="InterPro" id="IPR036390">
    <property type="entry name" value="WH_DNA-bd_sf"/>
</dbReference>
<organism evidence="6 7">
    <name type="scientific">Streptomyces smaragdinus</name>
    <dbReference type="NCBI Taxonomy" id="2585196"/>
    <lineage>
        <taxon>Bacteria</taxon>
        <taxon>Bacillati</taxon>
        <taxon>Actinomycetota</taxon>
        <taxon>Actinomycetes</taxon>
        <taxon>Kitasatosporales</taxon>
        <taxon>Streptomycetaceae</taxon>
        <taxon>Streptomyces</taxon>
    </lineage>
</organism>
<evidence type="ECO:0000313" key="7">
    <source>
        <dbReference type="Proteomes" id="UP000466345"/>
    </source>
</evidence>
<dbReference type="EMBL" id="WEGJ01000001">
    <property type="protein sequence ID" value="MQY10041.1"/>
    <property type="molecule type" value="Genomic_DNA"/>
</dbReference>
<dbReference type="AlphaFoldDB" id="A0A7K0C9B0"/>
<keyword evidence="7" id="KW-1185">Reference proteome</keyword>
<dbReference type="InterPro" id="IPR023187">
    <property type="entry name" value="Tscrpt_reg_MarR-type_CS"/>
</dbReference>
<dbReference type="GO" id="GO:0003677">
    <property type="term" value="F:DNA binding"/>
    <property type="evidence" value="ECO:0007669"/>
    <property type="project" value="UniProtKB-KW"/>
</dbReference>
<dbReference type="PANTHER" id="PTHR33164:SF57">
    <property type="entry name" value="MARR-FAMILY TRANSCRIPTIONAL REGULATOR"/>
    <property type="match status" value="1"/>
</dbReference>
<feature type="region of interest" description="Disordered" evidence="4">
    <location>
        <begin position="137"/>
        <end position="159"/>
    </location>
</feature>
<evidence type="ECO:0000256" key="4">
    <source>
        <dbReference type="SAM" id="MobiDB-lite"/>
    </source>
</evidence>